<dbReference type="Proteomes" id="UP000694892">
    <property type="component" value="Chromosome 4L"/>
</dbReference>
<dbReference type="EMBL" id="CM004472">
    <property type="protein sequence ID" value="OCT83723.1"/>
    <property type="molecule type" value="Genomic_DNA"/>
</dbReference>
<evidence type="ECO:0000313" key="3">
    <source>
        <dbReference type="Proteomes" id="UP000694892"/>
    </source>
</evidence>
<feature type="region of interest" description="Disordered" evidence="1">
    <location>
        <begin position="1"/>
        <end position="38"/>
    </location>
</feature>
<feature type="compositionally biased region" description="Basic and acidic residues" evidence="1">
    <location>
        <begin position="27"/>
        <end position="38"/>
    </location>
</feature>
<reference evidence="3" key="1">
    <citation type="journal article" date="2016" name="Nature">
        <title>Genome evolution in the allotetraploid frog Xenopus laevis.</title>
        <authorList>
            <person name="Session A.M."/>
            <person name="Uno Y."/>
            <person name="Kwon T."/>
            <person name="Chapman J.A."/>
            <person name="Toyoda A."/>
            <person name="Takahashi S."/>
            <person name="Fukui A."/>
            <person name="Hikosaka A."/>
            <person name="Suzuki A."/>
            <person name="Kondo M."/>
            <person name="van Heeringen S.J."/>
            <person name="Quigley I."/>
            <person name="Heinz S."/>
            <person name="Ogino H."/>
            <person name="Ochi H."/>
            <person name="Hellsten U."/>
            <person name="Lyons J.B."/>
            <person name="Simakov O."/>
            <person name="Putnam N."/>
            <person name="Stites J."/>
            <person name="Kuroki Y."/>
            <person name="Tanaka T."/>
            <person name="Michiue T."/>
            <person name="Watanabe M."/>
            <person name="Bogdanovic O."/>
            <person name="Lister R."/>
            <person name="Georgiou G."/>
            <person name="Paranjpe S.S."/>
            <person name="van Kruijsbergen I."/>
            <person name="Shu S."/>
            <person name="Carlson J."/>
            <person name="Kinoshita T."/>
            <person name="Ohta Y."/>
            <person name="Mawaribuchi S."/>
            <person name="Jenkins J."/>
            <person name="Grimwood J."/>
            <person name="Schmutz J."/>
            <person name="Mitros T."/>
            <person name="Mozaffari S.V."/>
            <person name="Suzuki Y."/>
            <person name="Haramoto Y."/>
            <person name="Yamamoto T.S."/>
            <person name="Takagi C."/>
            <person name="Heald R."/>
            <person name="Miller K."/>
            <person name="Haudenschild C."/>
            <person name="Kitzman J."/>
            <person name="Nakayama T."/>
            <person name="Izutsu Y."/>
            <person name="Robert J."/>
            <person name="Fortriede J."/>
            <person name="Burns K."/>
            <person name="Lotay V."/>
            <person name="Karimi K."/>
            <person name="Yasuoka Y."/>
            <person name="Dichmann D.S."/>
            <person name="Flajnik M.F."/>
            <person name="Houston D.W."/>
            <person name="Shendure J."/>
            <person name="DuPasquier L."/>
            <person name="Vize P.D."/>
            <person name="Zorn A.M."/>
            <person name="Ito M."/>
            <person name="Marcotte E.M."/>
            <person name="Wallingford J.B."/>
            <person name="Ito Y."/>
            <person name="Asashima M."/>
            <person name="Ueno N."/>
            <person name="Matsuda Y."/>
            <person name="Veenstra G.J."/>
            <person name="Fujiyama A."/>
            <person name="Harland R.M."/>
            <person name="Taira M."/>
            <person name="Rokhsar D.S."/>
        </authorList>
    </citation>
    <scope>NUCLEOTIDE SEQUENCE [LARGE SCALE GENOMIC DNA]</scope>
    <source>
        <strain evidence="3">J</strain>
    </source>
</reference>
<accession>A0A974D176</accession>
<feature type="non-terminal residue" evidence="2">
    <location>
        <position position="62"/>
    </location>
</feature>
<evidence type="ECO:0000313" key="2">
    <source>
        <dbReference type="EMBL" id="OCT83723.1"/>
    </source>
</evidence>
<gene>
    <name evidence="2" type="ORF">XELAEV_180218611mg</name>
</gene>
<organism evidence="2 3">
    <name type="scientific">Xenopus laevis</name>
    <name type="common">African clawed frog</name>
    <dbReference type="NCBI Taxonomy" id="8355"/>
    <lineage>
        <taxon>Eukaryota</taxon>
        <taxon>Metazoa</taxon>
        <taxon>Chordata</taxon>
        <taxon>Craniata</taxon>
        <taxon>Vertebrata</taxon>
        <taxon>Euteleostomi</taxon>
        <taxon>Amphibia</taxon>
        <taxon>Batrachia</taxon>
        <taxon>Anura</taxon>
        <taxon>Pipoidea</taxon>
        <taxon>Pipidae</taxon>
        <taxon>Xenopodinae</taxon>
        <taxon>Xenopus</taxon>
        <taxon>Xenopus</taxon>
    </lineage>
</organism>
<evidence type="ECO:0000256" key="1">
    <source>
        <dbReference type="SAM" id="MobiDB-lite"/>
    </source>
</evidence>
<sequence>MATRDGQHAACGGLKHSSEPRATSNETMRESQKEYADDNEKGIHIINIKAIEDIGYVQSDGM</sequence>
<protein>
    <submittedName>
        <fullName evidence="2">Uncharacterized protein</fullName>
    </submittedName>
</protein>
<reference evidence="2" key="2">
    <citation type="submission" date="2016-05" db="EMBL/GenBank/DDBJ databases">
        <title>WGS assembly of Xenopus laevis.</title>
        <authorList>
            <person name="Session A."/>
            <person name="Uno Y."/>
            <person name="Kwon T."/>
            <person name="Chapman J."/>
            <person name="Toyoda A."/>
            <person name="Takahashi S."/>
            <person name="Fukui A."/>
            <person name="Hikosaka A."/>
            <person name="Putnam N."/>
            <person name="Stites J."/>
            <person name="Van Heeringen S."/>
            <person name="Quigley I."/>
            <person name="Heinz S."/>
            <person name="Hellsten U."/>
            <person name="Lyons J."/>
            <person name="Suzuki A."/>
            <person name="Kondo M."/>
            <person name="Ogino H."/>
            <person name="Ochi H."/>
            <person name="Bogdanovic O."/>
            <person name="Lister R."/>
            <person name="Georgiou G."/>
            <person name="Paranjpe S."/>
            <person name="Van Kruijsbergen I."/>
            <person name="Mozaffari S."/>
            <person name="Shu S."/>
            <person name="Schmutz J."/>
            <person name="Jenkins J."/>
            <person name="Grimwood J."/>
            <person name="Carlson J."/>
            <person name="Mitros T."/>
            <person name="Simakov O."/>
            <person name="Heald R."/>
            <person name="Miller K."/>
            <person name="Haudenschild C."/>
            <person name="Kuroki Y."/>
            <person name="Tanaka T."/>
            <person name="Michiue T."/>
            <person name="Watanabe M."/>
            <person name="Kinoshita T."/>
            <person name="Ohta Y."/>
            <person name="Mawaribuchi S."/>
            <person name="Suzuki Y."/>
            <person name="Haramoto Y."/>
            <person name="Yamamoto T."/>
            <person name="Takagi C."/>
            <person name="Kitzman J."/>
            <person name="Shendure J."/>
            <person name="Nakayama T."/>
            <person name="Izutsu Y."/>
            <person name="Robert J."/>
            <person name="Dichmann D."/>
            <person name="Flajnik M."/>
            <person name="Houston D."/>
            <person name="Marcotte E."/>
            <person name="Wallingford J."/>
            <person name="Ito Y."/>
            <person name="Asashima M."/>
            <person name="Ueno N."/>
            <person name="Matsuda Y."/>
            <person name="Jan Veenstra G."/>
            <person name="Fujiyama A."/>
            <person name="Harland R."/>
            <person name="Taira M."/>
            <person name="Rokhsar D.S."/>
        </authorList>
    </citation>
    <scope>NUCLEOTIDE SEQUENCE</scope>
    <source>
        <strain evidence="2">J</strain>
        <tissue evidence="2">Blood</tissue>
    </source>
</reference>
<dbReference type="AlphaFoldDB" id="A0A974D176"/>
<name>A0A974D176_XENLA</name>
<proteinExistence type="predicted"/>
<dbReference type="EMBL" id="CM004472">
    <property type="protein sequence ID" value="OCT83722.1"/>
    <property type="molecule type" value="Genomic_DNA"/>
</dbReference>